<proteinExistence type="inferred from homology"/>
<comment type="similarity">
    <text evidence="6">Belongs to the fluoride channel Fluc/FEX (TC 1.A.43) family.</text>
</comment>
<dbReference type="HAMAP" id="MF_00454">
    <property type="entry name" value="FluC"/>
    <property type="match status" value="1"/>
</dbReference>
<dbReference type="PANTHER" id="PTHR28259:SF1">
    <property type="entry name" value="FLUORIDE EXPORT PROTEIN 1-RELATED"/>
    <property type="match status" value="1"/>
</dbReference>
<dbReference type="GO" id="GO:0005886">
    <property type="term" value="C:plasma membrane"/>
    <property type="evidence" value="ECO:0007669"/>
    <property type="project" value="UniProtKB-SubCell"/>
</dbReference>
<evidence type="ECO:0000256" key="5">
    <source>
        <dbReference type="ARBA" id="ARBA00023136"/>
    </source>
</evidence>
<dbReference type="InterPro" id="IPR003691">
    <property type="entry name" value="FluC"/>
</dbReference>
<dbReference type="PANTHER" id="PTHR28259">
    <property type="entry name" value="FLUORIDE EXPORT PROTEIN 1-RELATED"/>
    <property type="match status" value="1"/>
</dbReference>
<evidence type="ECO:0000256" key="4">
    <source>
        <dbReference type="ARBA" id="ARBA00022989"/>
    </source>
</evidence>
<reference evidence="9" key="1">
    <citation type="submission" date="2018-05" db="EMBL/GenBank/DDBJ databases">
        <authorList>
            <person name="Lanie J.A."/>
            <person name="Ng W.-L."/>
            <person name="Kazmierczak K.M."/>
            <person name="Andrzejewski T.M."/>
            <person name="Davidsen T.M."/>
            <person name="Wayne K.J."/>
            <person name="Tettelin H."/>
            <person name="Glass J.I."/>
            <person name="Rusch D."/>
            <person name="Podicherti R."/>
            <person name="Tsui H.-C.T."/>
            <person name="Winkler M.E."/>
        </authorList>
    </citation>
    <scope>NUCLEOTIDE SEQUENCE</scope>
</reference>
<evidence type="ECO:0000256" key="8">
    <source>
        <dbReference type="SAM" id="Phobius"/>
    </source>
</evidence>
<evidence type="ECO:0000256" key="1">
    <source>
        <dbReference type="ARBA" id="ARBA00004651"/>
    </source>
</evidence>
<dbReference type="GO" id="GO:1903425">
    <property type="term" value="F:fluoride transmembrane transporter activity"/>
    <property type="evidence" value="ECO:0007669"/>
    <property type="project" value="TreeGrafter"/>
</dbReference>
<accession>A0A381PMQ9</accession>
<evidence type="ECO:0000256" key="3">
    <source>
        <dbReference type="ARBA" id="ARBA00022692"/>
    </source>
</evidence>
<comment type="subcellular location">
    <subcellularLocation>
        <location evidence="1">Cell membrane</location>
        <topology evidence="1">Multi-pass membrane protein</topology>
    </subcellularLocation>
</comment>
<keyword evidence="2" id="KW-1003">Cell membrane</keyword>
<sequence>MKYFLILIGGATGALSRVIISELIEKSQFLFFPLGIISVNILGCFLLGILINLIGPKYEEIYEPLLLIGFLGAFTTFSAFSKETFQLIEQGNWLAVLSYIIFTVIGCLIATWIGMQIIKH</sequence>
<dbReference type="AlphaFoldDB" id="A0A381PMQ9"/>
<keyword evidence="5 8" id="KW-0472">Membrane</keyword>
<keyword evidence="4 8" id="KW-1133">Transmembrane helix</keyword>
<evidence type="ECO:0008006" key="10">
    <source>
        <dbReference type="Google" id="ProtNLM"/>
    </source>
</evidence>
<name>A0A381PMQ9_9ZZZZ</name>
<protein>
    <recommendedName>
        <fullName evidence="10">Fluoride ion transporter CrcB</fullName>
    </recommendedName>
</protein>
<evidence type="ECO:0000256" key="2">
    <source>
        <dbReference type="ARBA" id="ARBA00022475"/>
    </source>
</evidence>
<feature type="transmembrane region" description="Helical" evidence="8">
    <location>
        <begin position="30"/>
        <end position="54"/>
    </location>
</feature>
<organism evidence="9">
    <name type="scientific">marine metagenome</name>
    <dbReference type="NCBI Taxonomy" id="408172"/>
    <lineage>
        <taxon>unclassified sequences</taxon>
        <taxon>metagenomes</taxon>
        <taxon>ecological metagenomes</taxon>
    </lineage>
</organism>
<feature type="transmembrane region" description="Helical" evidence="8">
    <location>
        <begin position="93"/>
        <end position="115"/>
    </location>
</feature>
<evidence type="ECO:0000313" key="9">
    <source>
        <dbReference type="EMBL" id="SUZ68302.1"/>
    </source>
</evidence>
<dbReference type="NCBIfam" id="TIGR00494">
    <property type="entry name" value="crcB"/>
    <property type="match status" value="1"/>
</dbReference>
<evidence type="ECO:0000256" key="6">
    <source>
        <dbReference type="ARBA" id="ARBA00035120"/>
    </source>
</evidence>
<dbReference type="EMBL" id="UINC01001036">
    <property type="protein sequence ID" value="SUZ68302.1"/>
    <property type="molecule type" value="Genomic_DNA"/>
</dbReference>
<gene>
    <name evidence="9" type="ORF">METZ01_LOCUS21156</name>
</gene>
<dbReference type="Pfam" id="PF02537">
    <property type="entry name" value="CRCB"/>
    <property type="match status" value="1"/>
</dbReference>
<keyword evidence="3 8" id="KW-0812">Transmembrane</keyword>
<comment type="catalytic activity">
    <reaction evidence="7">
        <text>fluoride(in) = fluoride(out)</text>
        <dbReference type="Rhea" id="RHEA:76159"/>
        <dbReference type="ChEBI" id="CHEBI:17051"/>
    </reaction>
    <physiologicalReaction direction="left-to-right" evidence="7">
        <dbReference type="Rhea" id="RHEA:76160"/>
    </physiologicalReaction>
</comment>
<evidence type="ECO:0000256" key="7">
    <source>
        <dbReference type="ARBA" id="ARBA00035585"/>
    </source>
</evidence>
<feature type="transmembrane region" description="Helical" evidence="8">
    <location>
        <begin position="61"/>
        <end position="81"/>
    </location>
</feature>